<name>E4YHT6_OIKDI</name>
<protein>
    <recommendedName>
        <fullName evidence="2">Pseudouridine synthase RsuA/RluA-like domain-containing protein</fullName>
    </recommendedName>
</protein>
<dbReference type="InterPro" id="IPR006145">
    <property type="entry name" value="PsdUridine_synth_RsuA/RluA"/>
</dbReference>
<sequence>MIKLLRMQVCKDAPAVKLLKLDTKEGVASVLAKSVTTRKNKKLKMVNFMKKQSPLSPEKLEDTFAETDYIIDEKRGLRRVRPYYFTHHKFALKRWLGMSVFDMMIKEFSLHISTPEKLEQTAERGYMLFNMEIIHASELKNRIIKDGDMISTKDHRHEPPVRIPLPEVIADTDEFYVVNKPSSLPIHPVAQYRHNSLIFLISREYKVNYHVIHRLDRLTSGLVIFAKTKEVAKRVSKEISDRVVQKQYLLRVVGKFPDKAVCDKSGTKKGIYRVAKADDDEKKVKTALTEFELVEYFKEADQSLVRAIPKTGRTHQIRVHTQYLGCPIVNDPVYNDPLFGKERFVERQQREDITEEMAVNGLTKTKNWGPKGYKISEDDNRLDMDFEKDPLCDKCLNPPADPDQHDLILYLHAHKYSGANWSFETPTPFWAESDFKTPEYYKKYLL</sequence>
<dbReference type="PANTHER" id="PTHR21600:SF40">
    <property type="entry name" value="PSEUDOURIDYLATE SYNTHASE RPUSD2"/>
    <property type="match status" value="1"/>
</dbReference>
<dbReference type="SUPFAM" id="SSF55120">
    <property type="entry name" value="Pseudouridine synthase"/>
    <property type="match status" value="1"/>
</dbReference>
<reference evidence="3" key="1">
    <citation type="journal article" date="2010" name="Science">
        <title>Plasticity of animal genome architecture unmasked by rapid evolution of a pelagic tunicate.</title>
        <authorList>
            <person name="Denoeud F."/>
            <person name="Henriet S."/>
            <person name="Mungpakdee S."/>
            <person name="Aury J.M."/>
            <person name="Da Silva C."/>
            <person name="Brinkmann H."/>
            <person name="Mikhaleva J."/>
            <person name="Olsen L.C."/>
            <person name="Jubin C."/>
            <person name="Canestro C."/>
            <person name="Bouquet J.M."/>
            <person name="Danks G."/>
            <person name="Poulain J."/>
            <person name="Campsteijn C."/>
            <person name="Adamski M."/>
            <person name="Cross I."/>
            <person name="Yadetie F."/>
            <person name="Muffato M."/>
            <person name="Louis A."/>
            <person name="Butcher S."/>
            <person name="Tsagkogeorga G."/>
            <person name="Konrad A."/>
            <person name="Singh S."/>
            <person name="Jensen M.F."/>
            <person name="Cong E.H."/>
            <person name="Eikeseth-Otteraa H."/>
            <person name="Noel B."/>
            <person name="Anthouard V."/>
            <person name="Porcel B.M."/>
            <person name="Kachouri-Lafond R."/>
            <person name="Nishino A."/>
            <person name="Ugolini M."/>
            <person name="Chourrout P."/>
            <person name="Nishida H."/>
            <person name="Aasland R."/>
            <person name="Huzurbazar S."/>
            <person name="Westhof E."/>
            <person name="Delsuc F."/>
            <person name="Lehrach H."/>
            <person name="Reinhardt R."/>
            <person name="Weissenbach J."/>
            <person name="Roy S.W."/>
            <person name="Artiguenave F."/>
            <person name="Postlethwait J.H."/>
            <person name="Manak J.R."/>
            <person name="Thompson E.M."/>
            <person name="Jaillon O."/>
            <person name="Du Pasquier L."/>
            <person name="Boudinot P."/>
            <person name="Liberles D.A."/>
            <person name="Volff J.N."/>
            <person name="Philippe H."/>
            <person name="Lenhard B."/>
            <person name="Roest Crollius H."/>
            <person name="Wincker P."/>
            <person name="Chourrout D."/>
        </authorList>
    </citation>
    <scope>NUCLEOTIDE SEQUENCE [LARGE SCALE GENOMIC DNA]</scope>
</reference>
<proteinExistence type="predicted"/>
<dbReference type="InterPro" id="IPR020103">
    <property type="entry name" value="PsdUridine_synth_cat_dom_sf"/>
</dbReference>
<organism evidence="3">
    <name type="scientific">Oikopleura dioica</name>
    <name type="common">Tunicate</name>
    <dbReference type="NCBI Taxonomy" id="34765"/>
    <lineage>
        <taxon>Eukaryota</taxon>
        <taxon>Metazoa</taxon>
        <taxon>Chordata</taxon>
        <taxon>Tunicata</taxon>
        <taxon>Appendicularia</taxon>
        <taxon>Copelata</taxon>
        <taxon>Oikopleuridae</taxon>
        <taxon>Oikopleura</taxon>
    </lineage>
</organism>
<dbReference type="GO" id="GO:0003723">
    <property type="term" value="F:RNA binding"/>
    <property type="evidence" value="ECO:0007669"/>
    <property type="project" value="InterPro"/>
</dbReference>
<dbReference type="PROSITE" id="PS01129">
    <property type="entry name" value="PSI_RLU"/>
    <property type="match status" value="1"/>
</dbReference>
<evidence type="ECO:0000259" key="2">
    <source>
        <dbReference type="Pfam" id="PF00849"/>
    </source>
</evidence>
<dbReference type="CDD" id="cd02557">
    <property type="entry name" value="PseudoU_synth_ScRIB2"/>
    <property type="match status" value="1"/>
</dbReference>
<dbReference type="PANTHER" id="PTHR21600">
    <property type="entry name" value="MITOCHONDRIAL RNA PSEUDOURIDINE SYNTHASE"/>
    <property type="match status" value="1"/>
</dbReference>
<dbReference type="EMBL" id="FN654580">
    <property type="protein sequence ID" value="CBY35058.1"/>
    <property type="molecule type" value="Genomic_DNA"/>
</dbReference>
<evidence type="ECO:0000313" key="3">
    <source>
        <dbReference type="EMBL" id="CBY35058.1"/>
    </source>
</evidence>
<gene>
    <name evidence="3" type="ORF">GSOID_T00026848001</name>
</gene>
<evidence type="ECO:0000256" key="1">
    <source>
        <dbReference type="ARBA" id="ARBA00001166"/>
    </source>
</evidence>
<dbReference type="InterPro" id="IPR006224">
    <property type="entry name" value="PsdUridine_synth_RluA-like_CS"/>
</dbReference>
<dbReference type="AlphaFoldDB" id="E4YHT6"/>
<dbReference type="Proteomes" id="UP000011014">
    <property type="component" value="Unassembled WGS sequence"/>
</dbReference>
<dbReference type="GO" id="GO:0000455">
    <property type="term" value="P:enzyme-directed rRNA pseudouridine synthesis"/>
    <property type="evidence" value="ECO:0007669"/>
    <property type="project" value="TreeGrafter"/>
</dbReference>
<dbReference type="Gene3D" id="3.30.2350.10">
    <property type="entry name" value="Pseudouridine synthase"/>
    <property type="match status" value="1"/>
</dbReference>
<dbReference type="InterPro" id="IPR050188">
    <property type="entry name" value="RluA_PseudoU_synthase"/>
</dbReference>
<accession>E4YHT6</accession>
<dbReference type="Pfam" id="PF00849">
    <property type="entry name" value="PseudoU_synth_2"/>
    <property type="match status" value="1"/>
</dbReference>
<dbReference type="GO" id="GO:0009982">
    <property type="term" value="F:pseudouridine synthase activity"/>
    <property type="evidence" value="ECO:0007669"/>
    <property type="project" value="InterPro"/>
</dbReference>
<comment type="catalytic activity">
    <reaction evidence="1">
        <text>a uridine in mRNA = a pseudouridine in mRNA</text>
        <dbReference type="Rhea" id="RHEA:56644"/>
        <dbReference type="Rhea" id="RHEA-COMP:14658"/>
        <dbReference type="Rhea" id="RHEA-COMP:14659"/>
        <dbReference type="ChEBI" id="CHEBI:65314"/>
        <dbReference type="ChEBI" id="CHEBI:65315"/>
    </reaction>
</comment>
<feature type="domain" description="Pseudouridine synthase RsuA/RluA-like" evidence="2">
    <location>
        <begin position="175"/>
        <end position="322"/>
    </location>
</feature>